<dbReference type="AlphaFoldDB" id="A0A0K8MA93"/>
<comment type="caution">
    <text evidence="5">The sequence shown here is derived from an EMBL/GenBank/DDBJ whole genome shotgun (WGS) entry which is preliminary data.</text>
</comment>
<gene>
    <name evidence="5" type="primary">ibpA_1</name>
    <name evidence="5" type="ORF">Cva_00032</name>
</gene>
<evidence type="ECO:0000313" key="6">
    <source>
        <dbReference type="Proteomes" id="UP000036771"/>
    </source>
</evidence>
<evidence type="ECO:0000256" key="3">
    <source>
        <dbReference type="RuleBase" id="RU003616"/>
    </source>
</evidence>
<keyword evidence="6" id="KW-1185">Reference proteome</keyword>
<dbReference type="InterPro" id="IPR037913">
    <property type="entry name" value="ACD_IbpA/B"/>
</dbReference>
<evidence type="ECO:0000256" key="1">
    <source>
        <dbReference type="ARBA" id="ARBA00023016"/>
    </source>
</evidence>
<dbReference type="PROSITE" id="PS01031">
    <property type="entry name" value="SHSP"/>
    <property type="match status" value="1"/>
</dbReference>
<name>A0A0K8MA93_9PROT</name>
<dbReference type="InterPro" id="IPR008978">
    <property type="entry name" value="HSP20-like_chaperone"/>
</dbReference>
<dbReference type="SUPFAM" id="SSF49764">
    <property type="entry name" value="HSP20-like chaperones"/>
    <property type="match status" value="1"/>
</dbReference>
<sequence>MRSYDLTPLFRSSIGFDRLMRLMDTSLRSEESSSSSYPPYNIEKLDEETYRLTMAVAGFNEEMMTITVQDNVLVVAGKAHPDDEDVQYLYRGIARRAFERQFQLADFIKIGNASLENGLLRITLHREIPEAMKPRTIQISKKASPAKNKLIEHETQ</sequence>
<dbReference type="Gene3D" id="2.60.40.790">
    <property type="match status" value="1"/>
</dbReference>
<keyword evidence="1 5" id="KW-0346">Stress response</keyword>
<reference evidence="5 6" key="1">
    <citation type="submission" date="2015-03" db="EMBL/GenBank/DDBJ databases">
        <title>Caedibacter varicaedens, whole genome shotgun sequence.</title>
        <authorList>
            <person name="Suzuki H."/>
            <person name="Dapper A.L."/>
            <person name="Gibson A.K."/>
            <person name="Jackson C."/>
            <person name="Lee H."/>
            <person name="Pejaver V.R."/>
            <person name="Doak T."/>
            <person name="Lynch M."/>
        </authorList>
    </citation>
    <scope>NUCLEOTIDE SEQUENCE [LARGE SCALE GENOMIC DNA]</scope>
</reference>
<accession>A0A0K8MA93</accession>
<dbReference type="STRING" id="1629334.Cva_00032"/>
<protein>
    <submittedName>
        <fullName evidence="5">Small heat shock protein IbpA</fullName>
    </submittedName>
</protein>
<dbReference type="Proteomes" id="UP000036771">
    <property type="component" value="Unassembled WGS sequence"/>
</dbReference>
<dbReference type="EMBL" id="BBVC01000002">
    <property type="protein sequence ID" value="GAO97401.1"/>
    <property type="molecule type" value="Genomic_DNA"/>
</dbReference>
<evidence type="ECO:0000313" key="5">
    <source>
        <dbReference type="EMBL" id="GAO97401.1"/>
    </source>
</evidence>
<feature type="domain" description="SHSP" evidence="4">
    <location>
        <begin position="31"/>
        <end position="142"/>
    </location>
</feature>
<dbReference type="OrthoDB" id="9810618at2"/>
<dbReference type="CDD" id="cd06470">
    <property type="entry name" value="ACD_IbpA-B_like"/>
    <property type="match status" value="1"/>
</dbReference>
<proteinExistence type="inferred from homology"/>
<comment type="similarity">
    <text evidence="2 3">Belongs to the small heat shock protein (HSP20) family.</text>
</comment>
<dbReference type="PANTHER" id="PTHR47062">
    <property type="match status" value="1"/>
</dbReference>
<organism evidence="5 6">
    <name type="scientific">Caedimonas varicaedens</name>
    <dbReference type="NCBI Taxonomy" id="1629334"/>
    <lineage>
        <taxon>Bacteria</taxon>
        <taxon>Pseudomonadati</taxon>
        <taxon>Pseudomonadota</taxon>
        <taxon>Alphaproteobacteria</taxon>
        <taxon>Holosporales</taxon>
        <taxon>Caedimonadaceae</taxon>
        <taxon>Caedimonas</taxon>
    </lineage>
</organism>
<dbReference type="PANTHER" id="PTHR47062:SF1">
    <property type="entry name" value="SMALL HEAT SHOCK PROTEIN IBPA"/>
    <property type="match status" value="1"/>
</dbReference>
<dbReference type="InterPro" id="IPR002068">
    <property type="entry name" value="A-crystallin/Hsp20_dom"/>
</dbReference>
<evidence type="ECO:0000259" key="4">
    <source>
        <dbReference type="PROSITE" id="PS01031"/>
    </source>
</evidence>
<evidence type="ECO:0000256" key="2">
    <source>
        <dbReference type="PROSITE-ProRule" id="PRU00285"/>
    </source>
</evidence>
<dbReference type="Pfam" id="PF00011">
    <property type="entry name" value="HSP20"/>
    <property type="match status" value="1"/>
</dbReference>